<reference evidence="1" key="2">
    <citation type="journal article" date="2019" name="IMA Fungus">
        <title>Genome sequencing and comparison of five Tilletia species to identify candidate genes for the detection of regulated species infecting wheat.</title>
        <authorList>
            <person name="Nguyen H.D.T."/>
            <person name="Sultana T."/>
            <person name="Kesanakurti P."/>
            <person name="Hambleton S."/>
        </authorList>
    </citation>
    <scope>NUCLEOTIDE SEQUENCE</scope>
    <source>
        <strain evidence="1">DAOMC 236416</strain>
    </source>
</reference>
<name>A0A177TFM5_9BASI</name>
<keyword evidence="2" id="KW-1185">Reference proteome</keyword>
<dbReference type="AlphaFoldDB" id="A0A177TFM5"/>
<comment type="caution">
    <text evidence="1">The sequence shown here is derived from an EMBL/GenBank/DDBJ whole genome shotgun (WGS) entry which is preliminary data.</text>
</comment>
<reference evidence="1" key="1">
    <citation type="submission" date="2016-04" db="EMBL/GenBank/DDBJ databases">
        <authorList>
            <person name="Nguyen H.D."/>
            <person name="Samba Siva P."/>
            <person name="Cullis J."/>
            <person name="Levesque C.A."/>
            <person name="Hambleton S."/>
        </authorList>
    </citation>
    <scope>NUCLEOTIDE SEQUENCE</scope>
    <source>
        <strain evidence="1">DAOMC 236416</strain>
    </source>
</reference>
<dbReference type="Proteomes" id="UP000077521">
    <property type="component" value="Unassembled WGS sequence"/>
</dbReference>
<evidence type="ECO:0000313" key="1">
    <source>
        <dbReference type="EMBL" id="KAE8251862.1"/>
    </source>
</evidence>
<gene>
    <name evidence="1" type="ORF">A4X13_0g3814</name>
</gene>
<sequence>MEAVNAAEEALSVAVKNLEAVARAAGYDPRWDIIMKKVGIKLESQPAEEIPVRTSLRQQHFECVEVPTTSLLLAGAMSVQETWVRPGRKPIPRQEPGPTTENVGAHQPPQVAKPKKKRVRYTVHEQCHKCKTRRSGGSWRRSVLGVPSRTMCVACYGREARRLKKALTEHRPVPRPSGD</sequence>
<proteinExistence type="predicted"/>
<protein>
    <submittedName>
        <fullName evidence="1">Uncharacterized protein</fullName>
    </submittedName>
</protein>
<evidence type="ECO:0000313" key="2">
    <source>
        <dbReference type="Proteomes" id="UP000077521"/>
    </source>
</evidence>
<dbReference type="EMBL" id="LWDF02000228">
    <property type="protein sequence ID" value="KAE8251862.1"/>
    <property type="molecule type" value="Genomic_DNA"/>
</dbReference>
<accession>A0A177TFM5</accession>
<organism evidence="1 2">
    <name type="scientific">Tilletia indica</name>
    <dbReference type="NCBI Taxonomy" id="43049"/>
    <lineage>
        <taxon>Eukaryota</taxon>
        <taxon>Fungi</taxon>
        <taxon>Dikarya</taxon>
        <taxon>Basidiomycota</taxon>
        <taxon>Ustilaginomycotina</taxon>
        <taxon>Exobasidiomycetes</taxon>
        <taxon>Tilletiales</taxon>
        <taxon>Tilletiaceae</taxon>
        <taxon>Tilletia</taxon>
    </lineage>
</organism>